<evidence type="ECO:0000259" key="9">
    <source>
        <dbReference type="Pfam" id="PF17785"/>
    </source>
</evidence>
<evidence type="ECO:0000256" key="6">
    <source>
        <dbReference type="ARBA" id="ARBA00022691"/>
    </source>
</evidence>
<dbReference type="eggNOG" id="COG1092">
    <property type="taxonomic scope" value="Bacteria"/>
</dbReference>
<evidence type="ECO:0000256" key="3">
    <source>
        <dbReference type="ARBA" id="ARBA00022552"/>
    </source>
</evidence>
<keyword evidence="5" id="KW-0808">Transferase</keyword>
<sequence length="400" mass="44502">MTSSHAVLKLKSQADRRLRAGHLWIYSNEVDVQATPLKDFEPGQQVRVENSAGKAMGLAYINPHSLICGRVFGRDIRYPLDKSLLVHRLNVALSLREGMTDKPYYRLVYGDSDFLPGLVVDRFADVVVVQIATAGMEAVKQDIIDALVQVLKPEGILLKNDSRIRVSENLPEYVDVVYGQVPERVVMEENGVKFSVPVFSGQKTGWFYDHRANRLRLADYVRGKRVLDVFSYIGGWGVQAAVFGAESVSCIDASEFALDGVDVNAELNQVSDKVGTIQGSAFDAMKMLINEGERYDVVIVDPPAFIPKRKDVKSGEQAYRRINELAMRLLSKGGLLVSASCSMHLGRDRLTDILRASARHLDRDLQILEQGGQCFDHPVHPAITETEYLKAVFARVLPAN</sequence>
<keyword evidence="2" id="KW-0963">Cytoplasm</keyword>
<feature type="domain" description="S-adenosylmethionine-dependent methyltransferase" evidence="8">
    <location>
        <begin position="183"/>
        <end position="353"/>
    </location>
</feature>
<evidence type="ECO:0000256" key="2">
    <source>
        <dbReference type="ARBA" id="ARBA00022490"/>
    </source>
</evidence>
<protein>
    <recommendedName>
        <fullName evidence="12">SAM-dependent methyltransferase</fullName>
    </recommendedName>
</protein>
<dbReference type="CDD" id="cd02440">
    <property type="entry name" value="AdoMet_MTases"/>
    <property type="match status" value="1"/>
</dbReference>
<evidence type="ECO:0000256" key="5">
    <source>
        <dbReference type="ARBA" id="ARBA00022679"/>
    </source>
</evidence>
<reference evidence="10 11" key="1">
    <citation type="journal article" date="2010" name="J. Bacteriol.">
        <title>Genome sequence of the oligotrophic marine Gammaproteobacterium HTCC2143, isolated from the Oregon Coast.</title>
        <authorList>
            <person name="Oh H.M."/>
            <person name="Kang I."/>
            <person name="Ferriera S."/>
            <person name="Giovannoni S.J."/>
            <person name="Cho J.C."/>
        </authorList>
    </citation>
    <scope>NUCLEOTIDE SEQUENCE [LARGE SCALE GENOMIC DNA]</scope>
    <source>
        <strain evidence="10 11">HTCC2143</strain>
    </source>
</reference>
<dbReference type="GO" id="GO:0003723">
    <property type="term" value="F:RNA binding"/>
    <property type="evidence" value="ECO:0007669"/>
    <property type="project" value="InterPro"/>
</dbReference>
<dbReference type="GO" id="GO:0032259">
    <property type="term" value="P:methylation"/>
    <property type="evidence" value="ECO:0007669"/>
    <property type="project" value="UniProtKB-KW"/>
</dbReference>
<comment type="caution">
    <text evidence="10">The sequence shown here is derived from an EMBL/GenBank/DDBJ whole genome shotgun (WGS) entry which is preliminary data.</text>
</comment>
<dbReference type="OrthoDB" id="9805492at2"/>
<dbReference type="Gene3D" id="3.40.50.150">
    <property type="entry name" value="Vaccinia Virus protein VP39"/>
    <property type="match status" value="1"/>
</dbReference>
<organism evidence="10 11">
    <name type="scientific">marine gamma proteobacterium HTCC2143</name>
    <dbReference type="NCBI Taxonomy" id="247633"/>
    <lineage>
        <taxon>Bacteria</taxon>
        <taxon>Pseudomonadati</taxon>
        <taxon>Pseudomonadota</taxon>
        <taxon>Gammaproteobacteria</taxon>
        <taxon>Cellvibrionales</taxon>
        <taxon>Spongiibacteraceae</taxon>
        <taxon>BD1-7 clade</taxon>
    </lineage>
</organism>
<evidence type="ECO:0000256" key="7">
    <source>
        <dbReference type="ARBA" id="ARBA00038091"/>
    </source>
</evidence>
<keyword evidence="3" id="KW-0698">rRNA processing</keyword>
<dbReference type="PANTHER" id="PTHR42873">
    <property type="entry name" value="RIBOSOMAL RNA LARGE SUBUNIT METHYLTRANSFERASE"/>
    <property type="match status" value="1"/>
</dbReference>
<dbReference type="InterPro" id="IPR036974">
    <property type="entry name" value="PUA_sf"/>
</dbReference>
<comment type="similarity">
    <text evidence="7">Belongs to the methyltransferase superfamily. RlmI family.</text>
</comment>
<keyword evidence="11" id="KW-1185">Reference proteome</keyword>
<dbReference type="CDD" id="cd11572">
    <property type="entry name" value="RlmI_M_like"/>
    <property type="match status" value="1"/>
</dbReference>
<dbReference type="Pfam" id="PF10672">
    <property type="entry name" value="Methyltrans_SAM"/>
    <property type="match status" value="1"/>
</dbReference>
<keyword evidence="6" id="KW-0949">S-adenosyl-L-methionine</keyword>
<dbReference type="GO" id="GO:0006364">
    <property type="term" value="P:rRNA processing"/>
    <property type="evidence" value="ECO:0007669"/>
    <property type="project" value="UniProtKB-KW"/>
</dbReference>
<evidence type="ECO:0000256" key="1">
    <source>
        <dbReference type="ARBA" id="ARBA00004496"/>
    </source>
</evidence>
<dbReference type="PANTHER" id="PTHR42873:SF1">
    <property type="entry name" value="S-ADENOSYLMETHIONINE-DEPENDENT METHYLTRANSFERASE DOMAIN-CONTAINING PROTEIN"/>
    <property type="match status" value="1"/>
</dbReference>
<dbReference type="InterPro" id="IPR015947">
    <property type="entry name" value="PUA-like_sf"/>
</dbReference>
<dbReference type="CDD" id="cd21153">
    <property type="entry name" value="PUA_RlmI"/>
    <property type="match status" value="1"/>
</dbReference>
<dbReference type="Pfam" id="PF17785">
    <property type="entry name" value="PUA_3"/>
    <property type="match status" value="1"/>
</dbReference>
<evidence type="ECO:0000256" key="4">
    <source>
        <dbReference type="ARBA" id="ARBA00022603"/>
    </source>
</evidence>
<proteinExistence type="inferred from homology"/>
<accession>A0Y9T3</accession>
<evidence type="ECO:0000259" key="8">
    <source>
        <dbReference type="Pfam" id="PF10672"/>
    </source>
</evidence>
<dbReference type="InterPro" id="IPR029063">
    <property type="entry name" value="SAM-dependent_MTases_sf"/>
</dbReference>
<evidence type="ECO:0000313" key="11">
    <source>
        <dbReference type="Proteomes" id="UP000004931"/>
    </source>
</evidence>
<dbReference type="SUPFAM" id="SSF88697">
    <property type="entry name" value="PUA domain-like"/>
    <property type="match status" value="1"/>
</dbReference>
<evidence type="ECO:0008006" key="12">
    <source>
        <dbReference type="Google" id="ProtNLM"/>
    </source>
</evidence>
<gene>
    <name evidence="10" type="ORF">GP2143_16566</name>
</gene>
<dbReference type="EMBL" id="AAVT01000001">
    <property type="protein sequence ID" value="EAW32887.1"/>
    <property type="molecule type" value="Genomic_DNA"/>
</dbReference>
<dbReference type="Gene3D" id="2.30.130.10">
    <property type="entry name" value="PUA domain"/>
    <property type="match status" value="1"/>
</dbReference>
<evidence type="ECO:0000313" key="10">
    <source>
        <dbReference type="EMBL" id="EAW32887.1"/>
    </source>
</evidence>
<feature type="domain" description="RlmI-like PUA" evidence="9">
    <location>
        <begin position="8"/>
        <end position="72"/>
    </location>
</feature>
<dbReference type="Proteomes" id="UP000004931">
    <property type="component" value="Unassembled WGS sequence"/>
</dbReference>
<dbReference type="InterPro" id="IPR019614">
    <property type="entry name" value="SAM-dep_methyl-trfase"/>
</dbReference>
<comment type="subcellular location">
    <subcellularLocation>
        <location evidence="1">Cytoplasm</location>
    </subcellularLocation>
</comment>
<name>A0Y9T3_9GAMM</name>
<dbReference type="Gene3D" id="3.30.750.80">
    <property type="entry name" value="RNA methyltransferase domain (HRMD) like"/>
    <property type="match status" value="1"/>
</dbReference>
<dbReference type="GO" id="GO:0005737">
    <property type="term" value="C:cytoplasm"/>
    <property type="evidence" value="ECO:0007669"/>
    <property type="project" value="UniProtKB-SubCell"/>
</dbReference>
<dbReference type="AlphaFoldDB" id="A0Y9T3"/>
<keyword evidence="4" id="KW-0489">Methyltransferase</keyword>
<dbReference type="InterPro" id="IPR041532">
    <property type="entry name" value="RlmI-like_PUA"/>
</dbReference>
<dbReference type="GO" id="GO:0008168">
    <property type="term" value="F:methyltransferase activity"/>
    <property type="evidence" value="ECO:0007669"/>
    <property type="project" value="UniProtKB-KW"/>
</dbReference>
<dbReference type="SUPFAM" id="SSF53335">
    <property type="entry name" value="S-adenosyl-L-methionine-dependent methyltransferases"/>
    <property type="match status" value="1"/>
</dbReference>